<gene>
    <name evidence="2" type="ORF">F2P81_010935</name>
</gene>
<dbReference type="EMBL" id="VEVO01000010">
    <property type="protein sequence ID" value="KAF0035623.1"/>
    <property type="molecule type" value="Genomic_DNA"/>
</dbReference>
<proteinExistence type="predicted"/>
<feature type="compositionally biased region" description="Basic residues" evidence="1">
    <location>
        <begin position="47"/>
        <end position="56"/>
    </location>
</feature>
<reference evidence="2 3" key="1">
    <citation type="submission" date="2019-06" db="EMBL/GenBank/DDBJ databases">
        <title>Draft genomes of female and male turbot (Scophthalmus maximus).</title>
        <authorList>
            <person name="Xu H."/>
            <person name="Xu X.-W."/>
            <person name="Shao C."/>
            <person name="Chen S."/>
        </authorList>
    </citation>
    <scope>NUCLEOTIDE SEQUENCE [LARGE SCALE GENOMIC DNA]</scope>
    <source>
        <strain evidence="2">Ysfricsl-2016a</strain>
        <tissue evidence="2">Blood</tissue>
    </source>
</reference>
<accession>A0A6A4SNR1</accession>
<dbReference type="Proteomes" id="UP000438429">
    <property type="component" value="Unassembled WGS sequence"/>
</dbReference>
<dbReference type="AlphaFoldDB" id="A0A6A4SNR1"/>
<feature type="region of interest" description="Disordered" evidence="1">
    <location>
        <begin position="47"/>
        <end position="74"/>
    </location>
</feature>
<feature type="compositionally biased region" description="Polar residues" evidence="1">
    <location>
        <begin position="64"/>
        <end position="74"/>
    </location>
</feature>
<comment type="caution">
    <text evidence="2">The sequence shown here is derived from an EMBL/GenBank/DDBJ whole genome shotgun (WGS) entry which is preliminary data.</text>
</comment>
<evidence type="ECO:0000256" key="1">
    <source>
        <dbReference type="SAM" id="MobiDB-lite"/>
    </source>
</evidence>
<evidence type="ECO:0000313" key="3">
    <source>
        <dbReference type="Proteomes" id="UP000438429"/>
    </source>
</evidence>
<evidence type="ECO:0000313" key="2">
    <source>
        <dbReference type="EMBL" id="KAF0035623.1"/>
    </source>
</evidence>
<protein>
    <submittedName>
        <fullName evidence="2">Uncharacterized protein</fullName>
    </submittedName>
</protein>
<sequence>MFESGGSERIFCPSLYFLCIDCNMPVAVSSQPVEEDDISAQLQKTIPHPRHTRPLRRTCASYGPRSSEQTSALETTFDLRTETRCQINGEKNHYKHKVCAPVIDQALGVKA</sequence>
<name>A0A6A4SNR1_SCOMX</name>
<organism evidence="2 3">
    <name type="scientific">Scophthalmus maximus</name>
    <name type="common">Turbot</name>
    <name type="synonym">Psetta maxima</name>
    <dbReference type="NCBI Taxonomy" id="52904"/>
    <lineage>
        <taxon>Eukaryota</taxon>
        <taxon>Metazoa</taxon>
        <taxon>Chordata</taxon>
        <taxon>Craniata</taxon>
        <taxon>Vertebrata</taxon>
        <taxon>Euteleostomi</taxon>
        <taxon>Actinopterygii</taxon>
        <taxon>Neopterygii</taxon>
        <taxon>Teleostei</taxon>
        <taxon>Neoteleostei</taxon>
        <taxon>Acanthomorphata</taxon>
        <taxon>Carangaria</taxon>
        <taxon>Pleuronectiformes</taxon>
        <taxon>Pleuronectoidei</taxon>
        <taxon>Scophthalmidae</taxon>
        <taxon>Scophthalmus</taxon>
    </lineage>
</organism>